<dbReference type="InterPro" id="IPR012666">
    <property type="entry name" value="CbtA_put"/>
</dbReference>
<feature type="transmembrane region" description="Helical" evidence="1">
    <location>
        <begin position="151"/>
        <end position="169"/>
    </location>
</feature>
<evidence type="ECO:0000256" key="2">
    <source>
        <dbReference type="SAM" id="SignalP"/>
    </source>
</evidence>
<evidence type="ECO:0000313" key="4">
    <source>
        <dbReference type="Proteomes" id="UP000192656"/>
    </source>
</evidence>
<feature type="signal peptide" evidence="2">
    <location>
        <begin position="1"/>
        <end position="21"/>
    </location>
</feature>
<keyword evidence="1" id="KW-1133">Transmembrane helix</keyword>
<dbReference type="NCBIfam" id="TIGR02458">
    <property type="entry name" value="CbtA"/>
    <property type="match status" value="1"/>
</dbReference>
<keyword evidence="1" id="KW-0812">Transmembrane</keyword>
<dbReference type="STRING" id="937218.SAMN06297251_105226"/>
<dbReference type="Proteomes" id="UP000192656">
    <property type="component" value="Unassembled WGS sequence"/>
</dbReference>
<dbReference type="EMBL" id="FWXR01000005">
    <property type="protein sequence ID" value="SMC66246.1"/>
    <property type="molecule type" value="Genomic_DNA"/>
</dbReference>
<proteinExistence type="predicted"/>
<dbReference type="OrthoDB" id="9813640at2"/>
<reference evidence="3 4" key="1">
    <citation type="submission" date="2017-04" db="EMBL/GenBank/DDBJ databases">
        <authorList>
            <person name="Afonso C.L."/>
            <person name="Miller P.J."/>
            <person name="Scott M.A."/>
            <person name="Spackman E."/>
            <person name="Goraichik I."/>
            <person name="Dimitrov K.M."/>
            <person name="Suarez D.L."/>
            <person name="Swayne D.E."/>
        </authorList>
    </citation>
    <scope>NUCLEOTIDE SEQUENCE [LARGE SCALE GENOMIC DNA]</scope>
    <source>
        <strain evidence="3 4">CGMCC 1.10972</strain>
    </source>
</reference>
<feature type="transmembrane region" description="Helical" evidence="1">
    <location>
        <begin position="210"/>
        <end position="233"/>
    </location>
</feature>
<dbReference type="Pfam" id="PF09490">
    <property type="entry name" value="CbtA"/>
    <property type="match status" value="1"/>
</dbReference>
<sequence>MLTRILMSALIAGLFAGSLVAAVQSFTTTPLIIEAEHYEGGGEVETASIDASLILAHMAGAPGHHASEGAEAWAPEDGLERTIYTSIATIGTGVGFALVLLSVMVLSGAEITAKTGLAWGAAAFVATGLAPALGLSPELPGSAAAALEARQLWWAGTALATALALWLMLRVSSPLAIAIGVALIVAPHLIGAPHPSEYTSQVPGELSGHFASASLVAQALCWALVGSIAGFVWQRQASGSQAA</sequence>
<feature type="transmembrane region" description="Helical" evidence="1">
    <location>
        <begin position="117"/>
        <end position="136"/>
    </location>
</feature>
<feature type="transmembrane region" description="Helical" evidence="1">
    <location>
        <begin position="83"/>
        <end position="105"/>
    </location>
</feature>
<dbReference type="AlphaFoldDB" id="A0A1W2AZY4"/>
<accession>A0A1W2AZY4</accession>
<keyword evidence="2" id="KW-0732">Signal</keyword>
<gene>
    <name evidence="3" type="ORF">SAMN06297251_105226</name>
</gene>
<keyword evidence="4" id="KW-1185">Reference proteome</keyword>
<keyword evidence="1" id="KW-0472">Membrane</keyword>
<evidence type="ECO:0000313" key="3">
    <source>
        <dbReference type="EMBL" id="SMC66246.1"/>
    </source>
</evidence>
<evidence type="ECO:0000256" key="1">
    <source>
        <dbReference type="SAM" id="Phobius"/>
    </source>
</evidence>
<feature type="transmembrane region" description="Helical" evidence="1">
    <location>
        <begin position="174"/>
        <end position="190"/>
    </location>
</feature>
<feature type="chain" id="PRO_5012235713" evidence="2">
    <location>
        <begin position="22"/>
        <end position="243"/>
    </location>
</feature>
<organism evidence="3 4">
    <name type="scientific">Fulvimarina manganoxydans</name>
    <dbReference type="NCBI Taxonomy" id="937218"/>
    <lineage>
        <taxon>Bacteria</taxon>
        <taxon>Pseudomonadati</taxon>
        <taxon>Pseudomonadota</taxon>
        <taxon>Alphaproteobacteria</taxon>
        <taxon>Hyphomicrobiales</taxon>
        <taxon>Aurantimonadaceae</taxon>
        <taxon>Fulvimarina</taxon>
    </lineage>
</organism>
<name>A0A1W2AZY4_9HYPH</name>
<protein>
    <submittedName>
        <fullName evidence="3">Cobalt transporter subunit CbtA</fullName>
    </submittedName>
</protein>
<dbReference type="RefSeq" id="WP_084409639.1">
    <property type="nucleotide sequence ID" value="NZ_FWXR01000005.1"/>
</dbReference>